<feature type="compositionally biased region" description="Basic and acidic residues" evidence="1">
    <location>
        <begin position="152"/>
        <end position="176"/>
    </location>
</feature>
<dbReference type="OrthoDB" id="1045822at2759"/>
<feature type="region of interest" description="Disordered" evidence="1">
    <location>
        <begin position="459"/>
        <end position="508"/>
    </location>
</feature>
<proteinExistence type="predicted"/>
<dbReference type="Pfam" id="PF04749">
    <property type="entry name" value="PLAC8"/>
    <property type="match status" value="1"/>
</dbReference>
<feature type="compositionally biased region" description="Polar residues" evidence="1">
    <location>
        <begin position="142"/>
        <end position="151"/>
    </location>
</feature>
<protein>
    <submittedName>
        <fullName evidence="2">PLAC8 family-domain-containing protein</fullName>
    </submittedName>
</protein>
<feature type="region of interest" description="Disordered" evidence="1">
    <location>
        <begin position="1"/>
        <end position="342"/>
    </location>
</feature>
<keyword evidence="3" id="KW-1185">Reference proteome</keyword>
<feature type="compositionally biased region" description="Gly residues" evidence="1">
    <location>
        <begin position="468"/>
        <end position="486"/>
    </location>
</feature>
<dbReference type="EMBL" id="MU001696">
    <property type="protein sequence ID" value="KAF2453595.1"/>
    <property type="molecule type" value="Genomic_DNA"/>
</dbReference>
<evidence type="ECO:0000256" key="1">
    <source>
        <dbReference type="SAM" id="MobiDB-lite"/>
    </source>
</evidence>
<sequence length="508" mass="55181">MMASRQYYQQQSAPTSNNAAYAWDDQAQMRRKQGLNVDTSASPAPPPSVAARGGGAGVGGGHERRSHPQQHAAAYQGRPSGGSAGRSEDHISQQSGNRRFSYLETPVEMQTADAFASRQVLHRIPQSPDSPDDDSRADVKQEQSQPFIQSHQLEEEQWQRDDKRNTQMSEKMDPRFSHYNGEIAQPVQPHPAQLAPVMASPPQAHVNGFQMQPYPQQHQPQQQQPQQRAMQREDPGPIPQKHEYQQQPSPFQHQRSPSHSLPSQPAEEPRPDPSYTPYANLSNSAAGSAVSPSGTVGSPRGDVPIFSPDNISGPNGPPIGLHQPGQIAHPNMDLHAGGGGDSGGRQQWRHGLCECSGDCGTCLMGLFCPCVLYGRTAYRLEQRSKRKDPTDLLGWEKFNWHCGIMGAACGLWCLFPLLHRPRIRHAYRLVGSLGSDIAASCCCCCCALIQNEREVRDREENARRFAGPGAGGPLVGSPTVGGGPGSGAAQPYPSAGGMLYEPGAPIRR</sequence>
<gene>
    <name evidence="2" type="ORF">BDY21DRAFT_121455</name>
</gene>
<dbReference type="NCBIfam" id="TIGR01571">
    <property type="entry name" value="A_thal_Cys_rich"/>
    <property type="match status" value="1"/>
</dbReference>
<feature type="compositionally biased region" description="Low complexity" evidence="1">
    <location>
        <begin position="487"/>
        <end position="497"/>
    </location>
</feature>
<organism evidence="2 3">
    <name type="scientific">Lineolata rhizophorae</name>
    <dbReference type="NCBI Taxonomy" id="578093"/>
    <lineage>
        <taxon>Eukaryota</taxon>
        <taxon>Fungi</taxon>
        <taxon>Dikarya</taxon>
        <taxon>Ascomycota</taxon>
        <taxon>Pezizomycotina</taxon>
        <taxon>Dothideomycetes</taxon>
        <taxon>Dothideomycetes incertae sedis</taxon>
        <taxon>Lineolatales</taxon>
        <taxon>Lineolataceae</taxon>
        <taxon>Lineolata</taxon>
    </lineage>
</organism>
<dbReference type="Proteomes" id="UP000799766">
    <property type="component" value="Unassembled WGS sequence"/>
</dbReference>
<dbReference type="AlphaFoldDB" id="A0A6A6NP96"/>
<feature type="compositionally biased region" description="Polar residues" evidence="1">
    <location>
        <begin position="1"/>
        <end position="19"/>
    </location>
</feature>
<evidence type="ECO:0000313" key="2">
    <source>
        <dbReference type="EMBL" id="KAF2453595.1"/>
    </source>
</evidence>
<evidence type="ECO:0000313" key="3">
    <source>
        <dbReference type="Proteomes" id="UP000799766"/>
    </source>
</evidence>
<reference evidence="2" key="1">
    <citation type="journal article" date="2020" name="Stud. Mycol.">
        <title>101 Dothideomycetes genomes: a test case for predicting lifestyles and emergence of pathogens.</title>
        <authorList>
            <person name="Haridas S."/>
            <person name="Albert R."/>
            <person name="Binder M."/>
            <person name="Bloem J."/>
            <person name="Labutti K."/>
            <person name="Salamov A."/>
            <person name="Andreopoulos B."/>
            <person name="Baker S."/>
            <person name="Barry K."/>
            <person name="Bills G."/>
            <person name="Bluhm B."/>
            <person name="Cannon C."/>
            <person name="Castanera R."/>
            <person name="Culley D."/>
            <person name="Daum C."/>
            <person name="Ezra D."/>
            <person name="Gonzalez J."/>
            <person name="Henrissat B."/>
            <person name="Kuo A."/>
            <person name="Liang C."/>
            <person name="Lipzen A."/>
            <person name="Lutzoni F."/>
            <person name="Magnuson J."/>
            <person name="Mondo S."/>
            <person name="Nolan M."/>
            <person name="Ohm R."/>
            <person name="Pangilinan J."/>
            <person name="Park H.-J."/>
            <person name="Ramirez L."/>
            <person name="Alfaro M."/>
            <person name="Sun H."/>
            <person name="Tritt A."/>
            <person name="Yoshinaga Y."/>
            <person name="Zwiers L.-H."/>
            <person name="Turgeon B."/>
            <person name="Goodwin S."/>
            <person name="Spatafora J."/>
            <person name="Crous P."/>
            <person name="Grigoriev I."/>
        </authorList>
    </citation>
    <scope>NUCLEOTIDE SEQUENCE</scope>
    <source>
        <strain evidence="2">ATCC 16933</strain>
    </source>
</reference>
<dbReference type="InterPro" id="IPR006461">
    <property type="entry name" value="PLAC_motif_containing"/>
</dbReference>
<name>A0A6A6NP96_9PEZI</name>
<dbReference type="PANTHER" id="PTHR15907">
    <property type="entry name" value="DUF614 FAMILY PROTEIN-RELATED"/>
    <property type="match status" value="1"/>
</dbReference>
<feature type="compositionally biased region" description="Low complexity" evidence="1">
    <location>
        <begin position="210"/>
        <end position="227"/>
    </location>
</feature>
<feature type="compositionally biased region" description="Basic and acidic residues" evidence="1">
    <location>
        <begin position="230"/>
        <end position="244"/>
    </location>
</feature>
<feature type="compositionally biased region" description="Polar residues" evidence="1">
    <location>
        <begin position="277"/>
        <end position="296"/>
    </location>
</feature>
<feature type="compositionally biased region" description="Polar residues" evidence="1">
    <location>
        <begin position="245"/>
        <end position="263"/>
    </location>
</feature>
<accession>A0A6A6NP96</accession>